<gene>
    <name evidence="2" type="ORF">CHGG_00167</name>
</gene>
<feature type="region of interest" description="Disordered" evidence="1">
    <location>
        <begin position="1"/>
        <end position="33"/>
    </location>
</feature>
<dbReference type="Proteomes" id="UP000001056">
    <property type="component" value="Unassembled WGS sequence"/>
</dbReference>
<dbReference type="OMA" id="AWITHTR"/>
<reference evidence="3" key="1">
    <citation type="journal article" date="2015" name="Genome Announc.">
        <title>Draft genome sequence of the cellulolytic fungus Chaetomium globosum.</title>
        <authorList>
            <person name="Cuomo C.A."/>
            <person name="Untereiner W.A."/>
            <person name="Ma L.-J."/>
            <person name="Grabherr M."/>
            <person name="Birren B.W."/>
        </authorList>
    </citation>
    <scope>NUCLEOTIDE SEQUENCE [LARGE SCALE GENOMIC DNA]</scope>
    <source>
        <strain evidence="3">ATCC 6205 / CBS 148.51 / DSM 1962 / NBRC 6347 / NRRL 1970</strain>
    </source>
</reference>
<evidence type="ECO:0008006" key="4">
    <source>
        <dbReference type="Google" id="ProtNLM"/>
    </source>
</evidence>
<dbReference type="OrthoDB" id="5242358at2759"/>
<dbReference type="AlphaFoldDB" id="Q2HHY7"/>
<dbReference type="HOGENOM" id="CLU_002055_4_0_1"/>
<evidence type="ECO:0000256" key="1">
    <source>
        <dbReference type="SAM" id="MobiDB-lite"/>
    </source>
</evidence>
<evidence type="ECO:0000313" key="2">
    <source>
        <dbReference type="EMBL" id="EAQ91932.1"/>
    </source>
</evidence>
<dbReference type="eggNOG" id="KOG0017">
    <property type="taxonomic scope" value="Eukaryota"/>
</dbReference>
<dbReference type="VEuPathDB" id="FungiDB:CHGG_00167"/>
<evidence type="ECO:0000313" key="3">
    <source>
        <dbReference type="Proteomes" id="UP000001056"/>
    </source>
</evidence>
<accession>Q2HHY7</accession>
<keyword evidence="3" id="KW-1185">Reference proteome</keyword>
<feature type="region of interest" description="Disordered" evidence="1">
    <location>
        <begin position="312"/>
        <end position="351"/>
    </location>
</feature>
<dbReference type="RefSeq" id="XP_001219388.1">
    <property type="nucleotide sequence ID" value="XM_001219387.1"/>
</dbReference>
<dbReference type="GeneID" id="4387856"/>
<proteinExistence type="predicted"/>
<organism evidence="2 3">
    <name type="scientific">Chaetomium globosum (strain ATCC 6205 / CBS 148.51 / DSM 1962 / NBRC 6347 / NRRL 1970)</name>
    <name type="common">Soil fungus</name>
    <dbReference type="NCBI Taxonomy" id="306901"/>
    <lineage>
        <taxon>Eukaryota</taxon>
        <taxon>Fungi</taxon>
        <taxon>Dikarya</taxon>
        <taxon>Ascomycota</taxon>
        <taxon>Pezizomycotina</taxon>
        <taxon>Sordariomycetes</taxon>
        <taxon>Sordariomycetidae</taxon>
        <taxon>Sordariales</taxon>
        <taxon>Chaetomiaceae</taxon>
        <taxon>Chaetomium</taxon>
    </lineage>
</organism>
<dbReference type="InParanoid" id="Q2HHY7"/>
<protein>
    <recommendedName>
        <fullName evidence="4">Integrase catalytic domain-containing protein</fullName>
    </recommendedName>
</protein>
<dbReference type="EMBL" id="CH408029">
    <property type="protein sequence ID" value="EAQ91932.1"/>
    <property type="molecule type" value="Genomic_DNA"/>
</dbReference>
<feature type="compositionally biased region" description="Basic and acidic residues" evidence="1">
    <location>
        <begin position="323"/>
        <end position="333"/>
    </location>
</feature>
<feature type="compositionally biased region" description="Polar residues" evidence="1">
    <location>
        <begin position="1"/>
        <end position="26"/>
    </location>
</feature>
<sequence length="898" mass="100937">MPQTTSSPEELDPGSSTPGNSQTGGNPLTPPIPQHILSFVDHSTWGDLAAIDEIEEPTPKQMNSHIYFLMEIFWASTSYAGRKLWGAFKDEFDEWTAQRWDMVPDRTRKHLRAFLSTNGVRINKQFASTEFRQNAKEMAITVKEVPIEAHNSIGKVERYHAPVRRAYEILRKEDPSASPELSLQMAVKAVNDTAGPNGLVPTLLVFGAYPRMTHNSAPSPTLQQRAQAIKKATDAVRRLHAERKVQEARTTRNGPDTLRTTTLPLQSRVRVWREKSRRWEGPFTLIGVHDEDCIVETSRGAQKFRSTVVKPYYEDPAQQDDPANQKDTAEKPAPEVPDSQPRSTTPPGNAIEEEPILDSIIVATHALFPGDEDELPDDGPHRNTRPRRTHFAHAFLQESDVREDEIFEIFLSTKEQADAALAVQLRADGKVTTPGEPFEESSKQEIESLITRGVFEFVKYDEDLHGDAEIFKSRIVNEIKGKTTDKPYEKSRLVVQGFGDAGKEAILTQSPTIQRASQRLILAIAPSLQRQGCLLWLRDITQAYVQSEKALQRKILAFLPPTDQALIPRGNRDARDQAVVRAGRGRNLLVGHIPQPPFEEAPDGNLYVRPLPVDLLPREPGICLRGDANRRYSGSVNRGVLTTRERSTERRRSFSAKDKQFLTTAEPLVFNGGIVTLNKNGSITLRQKGQAPEAAIDRRQRARRQTTTLNRRIQWQMDSQDRGLTFLPLNLETARLYVFVDGSFANNRDFTSQLGFAIILANEDEINDRHEFSITGNLIHFSSTKSKRVTRSVLASEVYGMVAGVDMAYALASTLRQITAHLNLPAIPTIVCTDSYSLYECLVKLGTTKEKRLMIDIMALRQSYERRELQEVRWINGEDNLADSFHKNNAESCPGAVC</sequence>
<name>Q2HHY7_CHAGB</name>